<proteinExistence type="predicted"/>
<dbReference type="RefSeq" id="WP_074463173.1">
    <property type="nucleotide sequence ID" value="NZ_FMUR01000019.1"/>
</dbReference>
<feature type="signal peptide" evidence="1">
    <location>
        <begin position="1"/>
        <end position="22"/>
    </location>
</feature>
<gene>
    <name evidence="2" type="ORF">SAMN02910451_02763</name>
</gene>
<accession>A0A1G5G8P3</accession>
<feature type="chain" id="PRO_5038544809" description="Lipoprotein" evidence="1">
    <location>
        <begin position="23"/>
        <end position="149"/>
    </location>
</feature>
<reference evidence="3" key="1">
    <citation type="submission" date="2016-10" db="EMBL/GenBank/DDBJ databases">
        <authorList>
            <person name="Varghese N."/>
            <person name="Submissions S."/>
        </authorList>
    </citation>
    <scope>NUCLEOTIDE SEQUENCE [LARGE SCALE GENOMIC DNA]</scope>
    <source>
        <strain evidence="3">XBD2006</strain>
    </source>
</reference>
<evidence type="ECO:0000313" key="3">
    <source>
        <dbReference type="Proteomes" id="UP000183047"/>
    </source>
</evidence>
<keyword evidence="3" id="KW-1185">Reference proteome</keyword>
<organism evidence="2 3">
    <name type="scientific">Butyrivibrio hungatei</name>
    <dbReference type="NCBI Taxonomy" id="185008"/>
    <lineage>
        <taxon>Bacteria</taxon>
        <taxon>Bacillati</taxon>
        <taxon>Bacillota</taxon>
        <taxon>Clostridia</taxon>
        <taxon>Lachnospirales</taxon>
        <taxon>Lachnospiraceae</taxon>
        <taxon>Butyrivibrio</taxon>
    </lineage>
</organism>
<evidence type="ECO:0000313" key="2">
    <source>
        <dbReference type="EMBL" id="SCY47873.1"/>
    </source>
</evidence>
<evidence type="ECO:0008006" key="4">
    <source>
        <dbReference type="Google" id="ProtNLM"/>
    </source>
</evidence>
<evidence type="ECO:0000256" key="1">
    <source>
        <dbReference type="SAM" id="SignalP"/>
    </source>
</evidence>
<dbReference type="AlphaFoldDB" id="A0A1G5G8P3"/>
<sequence>MFKFKKAIVAAAAGMSMMIALTGCGAEKKTQINTTDGITNILDYVTVDFSGRNGEGTAFVNVDYDGMETEMVGGKEKIEELDELGDLTELTKYINAVSSISVSIDKNKELSNGDEVVVSVTYDETAAQSAGVVFGEEKDRSFKVEGLKK</sequence>
<dbReference type="OrthoDB" id="2002707at2"/>
<name>A0A1G5G8P3_9FIRM</name>
<dbReference type="EMBL" id="FMUR01000019">
    <property type="protein sequence ID" value="SCY47873.1"/>
    <property type="molecule type" value="Genomic_DNA"/>
</dbReference>
<keyword evidence="1" id="KW-0732">Signal</keyword>
<dbReference type="PROSITE" id="PS51257">
    <property type="entry name" value="PROKAR_LIPOPROTEIN"/>
    <property type="match status" value="1"/>
</dbReference>
<protein>
    <recommendedName>
        <fullName evidence="4">Lipoprotein</fullName>
    </recommendedName>
</protein>
<dbReference type="Proteomes" id="UP000183047">
    <property type="component" value="Unassembled WGS sequence"/>
</dbReference>